<comment type="caution">
    <text evidence="1">The sequence shown here is derived from an EMBL/GenBank/DDBJ whole genome shotgun (WGS) entry which is preliminary data.</text>
</comment>
<accession>A0A6A3VKP8</accession>
<dbReference type="Proteomes" id="UP000440367">
    <property type="component" value="Unassembled WGS sequence"/>
</dbReference>
<organism evidence="1 2">
    <name type="scientific">Phytophthora fragariae</name>
    <dbReference type="NCBI Taxonomy" id="53985"/>
    <lineage>
        <taxon>Eukaryota</taxon>
        <taxon>Sar</taxon>
        <taxon>Stramenopiles</taxon>
        <taxon>Oomycota</taxon>
        <taxon>Peronosporomycetes</taxon>
        <taxon>Peronosporales</taxon>
        <taxon>Peronosporaceae</taxon>
        <taxon>Phytophthora</taxon>
    </lineage>
</organism>
<evidence type="ECO:0000313" key="1">
    <source>
        <dbReference type="EMBL" id="KAE9169135.1"/>
    </source>
</evidence>
<reference evidence="1 2" key="1">
    <citation type="submission" date="2018-08" db="EMBL/GenBank/DDBJ databases">
        <title>Genomic investigation of the strawberry pathogen Phytophthora fragariae indicates pathogenicity is determined by transcriptional variation in three key races.</title>
        <authorList>
            <person name="Adams T.M."/>
            <person name="Armitage A.D."/>
            <person name="Sobczyk M.K."/>
            <person name="Bates H.J."/>
            <person name="Dunwell J.M."/>
            <person name="Nellist C.F."/>
            <person name="Harrison R.J."/>
        </authorList>
    </citation>
    <scope>NUCLEOTIDE SEQUENCE [LARGE SCALE GENOMIC DNA]</scope>
    <source>
        <strain evidence="1 2">BC-1</strain>
    </source>
</reference>
<proteinExistence type="predicted"/>
<sequence>MSVNQMWTGRAIALHAFACSSATAAKKMMLPSEANFGRMFMAAMMRGGGGG</sequence>
<dbReference type="AlphaFoldDB" id="A0A6A3VKP8"/>
<protein>
    <submittedName>
        <fullName evidence="1">Uncharacterized protein</fullName>
    </submittedName>
</protein>
<gene>
    <name evidence="1" type="ORF">PF002_g30441</name>
</gene>
<name>A0A6A3VKP8_9STRA</name>
<evidence type="ECO:0000313" key="2">
    <source>
        <dbReference type="Proteomes" id="UP000440367"/>
    </source>
</evidence>
<dbReference type="EMBL" id="QXGD01004721">
    <property type="protein sequence ID" value="KAE9169135.1"/>
    <property type="molecule type" value="Genomic_DNA"/>
</dbReference>